<dbReference type="InterPro" id="IPR035681">
    <property type="entry name" value="ComA-like_MBL"/>
</dbReference>
<dbReference type="Pfam" id="PF03772">
    <property type="entry name" value="Competence"/>
    <property type="match status" value="1"/>
</dbReference>
<organism evidence="8 9">
    <name type="scientific">Vreelandella subterranea</name>
    <dbReference type="NCBI Taxonomy" id="416874"/>
    <lineage>
        <taxon>Bacteria</taxon>
        <taxon>Pseudomonadati</taxon>
        <taxon>Pseudomonadota</taxon>
        <taxon>Gammaproteobacteria</taxon>
        <taxon>Oceanospirillales</taxon>
        <taxon>Halomonadaceae</taxon>
        <taxon>Vreelandella</taxon>
    </lineage>
</organism>
<evidence type="ECO:0000256" key="4">
    <source>
        <dbReference type="ARBA" id="ARBA00022989"/>
    </source>
</evidence>
<reference evidence="9" key="1">
    <citation type="submission" date="2016-10" db="EMBL/GenBank/DDBJ databases">
        <authorList>
            <person name="Varghese N."/>
            <person name="Submissions S."/>
        </authorList>
    </citation>
    <scope>NUCLEOTIDE SEQUENCE [LARGE SCALE GENOMIC DNA]</scope>
    <source>
        <strain evidence="9">CGMCC 1.6495</strain>
    </source>
</reference>
<feature type="domain" description="Metallo-beta-lactamase" evidence="7">
    <location>
        <begin position="522"/>
        <end position="701"/>
    </location>
</feature>
<dbReference type="EMBL" id="FOGS01000002">
    <property type="protein sequence ID" value="SER63948.1"/>
    <property type="molecule type" value="Genomic_DNA"/>
</dbReference>
<keyword evidence="9" id="KW-1185">Reference proteome</keyword>
<dbReference type="InterPro" id="IPR004477">
    <property type="entry name" value="ComEC_N"/>
</dbReference>
<dbReference type="InterPro" id="IPR001279">
    <property type="entry name" value="Metallo-B-lactamas"/>
</dbReference>
<dbReference type="InterPro" id="IPR036866">
    <property type="entry name" value="RibonucZ/Hydroxyglut_hydro"/>
</dbReference>
<dbReference type="GO" id="GO:0030420">
    <property type="term" value="P:establishment of competence for transformation"/>
    <property type="evidence" value="ECO:0007669"/>
    <property type="project" value="InterPro"/>
</dbReference>
<dbReference type="Gene3D" id="3.60.15.10">
    <property type="entry name" value="Ribonuclease Z/Hydroxyacylglutathione hydrolase-like"/>
    <property type="match status" value="1"/>
</dbReference>
<dbReference type="InterPro" id="IPR004797">
    <property type="entry name" value="Competence_ComEC/Rec2"/>
</dbReference>
<name>A0A1H9QU17_9GAMM</name>
<dbReference type="AlphaFoldDB" id="A0A1H9QU17"/>
<dbReference type="Pfam" id="PF13567">
    <property type="entry name" value="DUF4131"/>
    <property type="match status" value="1"/>
</dbReference>
<dbReference type="RefSeq" id="WP_092825254.1">
    <property type="nucleotide sequence ID" value="NZ_FOGS01000002.1"/>
</dbReference>
<feature type="transmembrane region" description="Helical" evidence="6">
    <location>
        <begin position="273"/>
        <end position="292"/>
    </location>
</feature>
<keyword evidence="4 6" id="KW-1133">Transmembrane helix</keyword>
<evidence type="ECO:0000256" key="1">
    <source>
        <dbReference type="ARBA" id="ARBA00004651"/>
    </source>
</evidence>
<evidence type="ECO:0000256" key="3">
    <source>
        <dbReference type="ARBA" id="ARBA00022692"/>
    </source>
</evidence>
<dbReference type="GO" id="GO:0005886">
    <property type="term" value="C:plasma membrane"/>
    <property type="evidence" value="ECO:0007669"/>
    <property type="project" value="UniProtKB-SubCell"/>
</dbReference>
<feature type="transmembrane region" description="Helical" evidence="6">
    <location>
        <begin position="36"/>
        <end position="62"/>
    </location>
</feature>
<dbReference type="PROSITE" id="PS51257">
    <property type="entry name" value="PROKAR_LIPOPROTEIN"/>
    <property type="match status" value="1"/>
</dbReference>
<keyword evidence="5 6" id="KW-0472">Membrane</keyword>
<evidence type="ECO:0000256" key="5">
    <source>
        <dbReference type="ARBA" id="ARBA00023136"/>
    </source>
</evidence>
<feature type="transmembrane region" description="Helical" evidence="6">
    <location>
        <begin position="463"/>
        <end position="481"/>
    </location>
</feature>
<dbReference type="NCBIfam" id="TIGR00361">
    <property type="entry name" value="ComEC_Rec2"/>
    <property type="match status" value="1"/>
</dbReference>
<dbReference type="STRING" id="416874.SAMN04487958_10290"/>
<feature type="transmembrane region" description="Helical" evidence="6">
    <location>
        <begin position="238"/>
        <end position="261"/>
    </location>
</feature>
<evidence type="ECO:0000313" key="8">
    <source>
        <dbReference type="EMBL" id="SER63948.1"/>
    </source>
</evidence>
<dbReference type="Proteomes" id="UP000198505">
    <property type="component" value="Unassembled WGS sequence"/>
</dbReference>
<dbReference type="SMART" id="SM00849">
    <property type="entry name" value="Lactamase_B"/>
    <property type="match status" value="1"/>
</dbReference>
<dbReference type="InterPro" id="IPR052159">
    <property type="entry name" value="Competence_DNA_uptake"/>
</dbReference>
<keyword evidence="2" id="KW-1003">Cell membrane</keyword>
<comment type="subcellular location">
    <subcellularLocation>
        <location evidence="1">Cell membrane</location>
        <topology evidence="1">Multi-pass membrane protein</topology>
    </subcellularLocation>
</comment>
<protein>
    <submittedName>
        <fullName evidence="8">Competence protein ComEC</fullName>
    </submittedName>
</protein>
<dbReference type="NCBIfam" id="TIGR00360">
    <property type="entry name" value="ComEC_N-term"/>
    <property type="match status" value="1"/>
</dbReference>
<dbReference type="SUPFAM" id="SSF56281">
    <property type="entry name" value="Metallo-hydrolase/oxidoreductase"/>
    <property type="match status" value="1"/>
</dbReference>
<feature type="transmembrane region" description="Helical" evidence="6">
    <location>
        <begin position="377"/>
        <end position="395"/>
    </location>
</feature>
<evidence type="ECO:0000259" key="7">
    <source>
        <dbReference type="SMART" id="SM00849"/>
    </source>
</evidence>
<dbReference type="PANTHER" id="PTHR30619">
    <property type="entry name" value="DNA INTERNALIZATION/COMPETENCE PROTEIN COMEC/REC2"/>
    <property type="match status" value="1"/>
</dbReference>
<proteinExistence type="predicted"/>
<gene>
    <name evidence="8" type="ORF">SAMN04487958_10290</name>
</gene>
<dbReference type="InterPro" id="IPR025405">
    <property type="entry name" value="DUF4131"/>
</dbReference>
<sequence>MRIGVAIPVAVAVLAGAVLGCWLGPAGNTLPVTAALASLLLVLATVRLRYCLWLAIVCWGVVAIQSQWARQLPPGLSGVDVRVEGRITHTQPTSSGLRLLVEVERCEAPDLRPSCERLQRVRVSAYDPEPPLPKPGERWAMTLRLRPPNGFMNPDAFDYAHWLWREGIGATGYVRQEPSAQRLTAAPFSLRHHAHAMLEEQPLSPRTRRWLAALTLGLGDQLTQDDWKLLNASGTTHLVVISGLHVGLVASFVLLLARGAARWLTPGSWRLRAWPWWLAGSAAFGYAVLAGMEPPAMRAMIMSVVGLWVLSGRHAPGPWQGWWLALAAVLVSDPVALWQPGLWLSFVAVAWLIIIWQGRPRPQGLRGWCWAVLRSQCLLAPLMAAVVLIAFGRVAPAAPLINLVAVPFMSLFMVPLALLGWLLTPVPYASTAAWWLFEQGLGGFYSALEVAVVHWPLWEPPRYLQLPWALGLLVVALCWGLPGTARWLKPVALIIVMWVPFGPASSRPAGDDLLITVYDVGQGQLIELRSAHQRMLVDTGPRYRSGFMPLETLWPPGQHFDQVLVSHSDSDHAGGVQALRDQHQVDEWRAPAQEPIAVQRLDCQRGDEWLRDGVHYRVLWPIAGLGDASSNDRSCVLSVQMGQQQVLITGDAGRQVERRLIGDLRSPVTALVAGHHGSASSSGLQFVRAAKARHVIFSAGRDNPFGHPHDDVVRRFREQGSCLWNTAQDGAVQLRLSPDAPLEINSLRGSTPRQRC</sequence>
<feature type="transmembrane region" description="Helical" evidence="6">
    <location>
        <begin position="435"/>
        <end position="457"/>
    </location>
</feature>
<feature type="transmembrane region" description="Helical" evidence="6">
    <location>
        <begin position="401"/>
        <end position="423"/>
    </location>
</feature>
<dbReference type="CDD" id="cd07731">
    <property type="entry name" value="ComA-like_MBL-fold"/>
    <property type="match status" value="1"/>
</dbReference>
<evidence type="ECO:0000256" key="2">
    <source>
        <dbReference type="ARBA" id="ARBA00022475"/>
    </source>
</evidence>
<dbReference type="PANTHER" id="PTHR30619:SF1">
    <property type="entry name" value="RECOMBINATION PROTEIN 2"/>
    <property type="match status" value="1"/>
</dbReference>
<feature type="transmembrane region" description="Helical" evidence="6">
    <location>
        <begin position="336"/>
        <end position="356"/>
    </location>
</feature>
<accession>A0A1H9QU17</accession>
<evidence type="ECO:0000256" key="6">
    <source>
        <dbReference type="SAM" id="Phobius"/>
    </source>
</evidence>
<keyword evidence="3 6" id="KW-0812">Transmembrane</keyword>
<dbReference type="Pfam" id="PF00753">
    <property type="entry name" value="Lactamase_B"/>
    <property type="match status" value="1"/>
</dbReference>
<evidence type="ECO:0000313" key="9">
    <source>
        <dbReference type="Proteomes" id="UP000198505"/>
    </source>
</evidence>